<dbReference type="InterPro" id="IPR056714">
    <property type="entry name" value="DUF7812"/>
</dbReference>
<evidence type="ECO:0000256" key="1">
    <source>
        <dbReference type="SAM" id="MobiDB-lite"/>
    </source>
</evidence>
<evidence type="ECO:0000259" key="2">
    <source>
        <dbReference type="Pfam" id="PF25104"/>
    </source>
</evidence>
<dbReference type="PANTHER" id="PTHR36786">
    <property type="entry name" value="2-ISOPROPYLMALATE SYNTHASE"/>
    <property type="match status" value="1"/>
</dbReference>
<dbReference type="Gramene" id="EES19905">
    <property type="protein sequence ID" value="EES19905"/>
    <property type="gene ID" value="SORBI_3009G224300"/>
</dbReference>
<dbReference type="FunCoup" id="C5YV10">
    <property type="interactions" value="950"/>
</dbReference>
<dbReference type="AlphaFoldDB" id="C5YV10"/>
<dbReference type="Pfam" id="PF25104">
    <property type="entry name" value="DUF7812"/>
    <property type="match status" value="1"/>
</dbReference>
<organism evidence="3 4">
    <name type="scientific">Sorghum bicolor</name>
    <name type="common">Sorghum</name>
    <name type="synonym">Sorghum vulgare</name>
    <dbReference type="NCBI Taxonomy" id="4558"/>
    <lineage>
        <taxon>Eukaryota</taxon>
        <taxon>Viridiplantae</taxon>
        <taxon>Streptophyta</taxon>
        <taxon>Embryophyta</taxon>
        <taxon>Tracheophyta</taxon>
        <taxon>Spermatophyta</taxon>
        <taxon>Magnoliopsida</taxon>
        <taxon>Liliopsida</taxon>
        <taxon>Poales</taxon>
        <taxon>Poaceae</taxon>
        <taxon>PACMAD clade</taxon>
        <taxon>Panicoideae</taxon>
        <taxon>Andropogonodae</taxon>
        <taxon>Andropogoneae</taxon>
        <taxon>Sorghinae</taxon>
        <taxon>Sorghum</taxon>
    </lineage>
</organism>
<sequence>MPVAKELEAARRVATLTLAELEISSSTSPPCSNLPALLRRCLRLLPLLNAGDPRLAARCCRDLLASLHAILSRDPSPSLLPAIEAFAESFVSSKQLMTCLVIGTYAAPEGSKVFTEAPPREDEHIVLELVCRHFISSLQDEGAFEVFVSALSWSGKVLQQTPEISFQGALVLVQRTCFFSLPAVVQGHLLLLMSRCTRDQNLNMHMVAFQYAMELYVRYLPTLCVFNRTGGAKGPQNDLDKKRPYKSYIKDTTEQKLRSQIDCLLLFCKLHSGDDLPISVSDIGRVIEENQHMFHEKFRQQCTVDVKSILSSILCCAKQKEVLEPDAEVSDEIICLAAALRVMGSSMQHILHHFRQMRSAADKKHNKEYNVIYEIISSLRQYETNELHRYDLAITGKCVDRESASVLMFTHFATVSTSCLRRRLGFLWKGCIIMMMMATNLIAEEESLSTFDLPMDVPKESAVLCNTKVGISEVSARTKEIILRYNRFRDKGRHFYADGISLGTPEECNSRVGKANGQRFFECHPEYSGNSWDDILDCVECEEGKDYSNALKQQQKFKVFKYGMWLNQRQAKRQSTMDTLGLKSKRRTSMRRTSMRRT</sequence>
<reference evidence="3 4" key="1">
    <citation type="journal article" date="2009" name="Nature">
        <title>The Sorghum bicolor genome and the diversification of grasses.</title>
        <authorList>
            <person name="Paterson A.H."/>
            <person name="Bowers J.E."/>
            <person name="Bruggmann R."/>
            <person name="Dubchak I."/>
            <person name="Grimwood J."/>
            <person name="Gundlach H."/>
            <person name="Haberer G."/>
            <person name="Hellsten U."/>
            <person name="Mitros T."/>
            <person name="Poliakov A."/>
            <person name="Schmutz J."/>
            <person name="Spannagl M."/>
            <person name="Tang H."/>
            <person name="Wang X."/>
            <person name="Wicker T."/>
            <person name="Bharti A.K."/>
            <person name="Chapman J."/>
            <person name="Feltus F.A."/>
            <person name="Gowik U."/>
            <person name="Grigoriev I.V."/>
            <person name="Lyons E."/>
            <person name="Maher C.A."/>
            <person name="Martis M."/>
            <person name="Narechania A."/>
            <person name="Otillar R.P."/>
            <person name="Penning B.W."/>
            <person name="Salamov A.A."/>
            <person name="Wang Y."/>
            <person name="Zhang L."/>
            <person name="Carpita N.C."/>
            <person name="Freeling M."/>
            <person name="Gingle A.R."/>
            <person name="Hash C.T."/>
            <person name="Keller B."/>
            <person name="Klein P."/>
            <person name="Kresovich S."/>
            <person name="McCann M.C."/>
            <person name="Ming R."/>
            <person name="Peterson D.G."/>
            <person name="Mehboob-ur-Rahman"/>
            <person name="Ware D."/>
            <person name="Westhoff P."/>
            <person name="Mayer K.F."/>
            <person name="Messing J."/>
            <person name="Rokhsar D.S."/>
        </authorList>
    </citation>
    <scope>NUCLEOTIDE SEQUENCE [LARGE SCALE GENOMIC DNA]</scope>
    <source>
        <strain evidence="4">cv. BTx623</strain>
    </source>
</reference>
<reference evidence="3" key="2">
    <citation type="submission" date="2017-02" db="EMBL/GenBank/DDBJ databases">
        <title>WGS assembly of Sorghum bicolor.</title>
        <authorList>
            <person name="Paterson A."/>
            <person name="Mullet J."/>
            <person name="Bowers J."/>
            <person name="Bruggmann R."/>
            <person name="Dubchak I."/>
            <person name="Grimwood J."/>
            <person name="Gundlach H."/>
            <person name="Haberer G."/>
            <person name="Hellsten U."/>
            <person name="Mitros T."/>
            <person name="Poliakov A."/>
            <person name="Schmutz J."/>
            <person name="Spannagl M."/>
            <person name="Tang H."/>
            <person name="Wang X."/>
            <person name="Wicker T."/>
            <person name="Bharti A."/>
            <person name="Chapman J."/>
            <person name="Feltus F."/>
            <person name="Gowik U."/>
            <person name="Grigoriev I."/>
            <person name="Lyons E."/>
            <person name="Maher C."/>
            <person name="Martis M."/>
            <person name="Narechania A."/>
            <person name="Otillar R."/>
            <person name="Penning B."/>
            <person name="Salamov A."/>
            <person name="Wang Y."/>
            <person name="Zhang L."/>
            <person name="Carpita N."/>
            <person name="Freeling M."/>
            <person name="Gingle A."/>
            <person name="Hash C."/>
            <person name="Keller B."/>
            <person name="Klein P."/>
            <person name="Kresovich S."/>
            <person name="Mccann M."/>
            <person name="Ming R."/>
            <person name="Peterson D."/>
            <person name="Rahman M."/>
            <person name="Ware D."/>
            <person name="Westhoff P."/>
            <person name="Mayer K."/>
            <person name="Messing J."/>
            <person name="Sims D."/>
            <person name="Jenkins J."/>
            <person name="Shu S."/>
            <person name="Rokhsar D."/>
        </authorList>
    </citation>
    <scope>NUCLEOTIDE SEQUENCE</scope>
</reference>
<protein>
    <recommendedName>
        <fullName evidence="2">DUF7812 domain-containing protein</fullName>
    </recommendedName>
</protein>
<proteinExistence type="predicted"/>
<gene>
    <name evidence="3" type="ORF">SORBI_3009G224300</name>
</gene>
<reference evidence="4" key="3">
    <citation type="journal article" date="2018" name="Plant J.">
        <title>The Sorghum bicolor reference genome: improved assembly, gene annotations, a transcriptome atlas, and signatures of genome organization.</title>
        <authorList>
            <person name="McCormick R.F."/>
            <person name="Truong S.K."/>
            <person name="Sreedasyam A."/>
            <person name="Jenkins J."/>
            <person name="Shu S."/>
            <person name="Sims D."/>
            <person name="Kennedy M."/>
            <person name="Amirebrahimi M."/>
            <person name="Weers B.D."/>
            <person name="McKinley B."/>
            <person name="Mattison A."/>
            <person name="Morishige D.T."/>
            <person name="Grimwood J."/>
            <person name="Schmutz J."/>
            <person name="Mullet J.E."/>
        </authorList>
    </citation>
    <scope>NUCLEOTIDE SEQUENCE [LARGE SCALE GENOMIC DNA]</scope>
    <source>
        <strain evidence="4">cv. BTx623</strain>
    </source>
</reference>
<dbReference type="InParanoid" id="C5YV10"/>
<dbReference type="OMA" id="MMMANLC"/>
<feature type="domain" description="DUF7812" evidence="2">
    <location>
        <begin position="62"/>
        <end position="450"/>
    </location>
</feature>
<accession>C5YV10</accession>
<keyword evidence="4" id="KW-1185">Reference proteome</keyword>
<dbReference type="eggNOG" id="ENOG502QSWA">
    <property type="taxonomic scope" value="Eukaryota"/>
</dbReference>
<dbReference type="STRING" id="4558.C5YV10"/>
<dbReference type="HOGENOM" id="CLU_017212_0_0_1"/>
<dbReference type="Gramene" id="OQU78399">
    <property type="protein sequence ID" value="OQU78399"/>
    <property type="gene ID" value="SORBI_3009G224300"/>
</dbReference>
<evidence type="ECO:0000313" key="3">
    <source>
        <dbReference type="EMBL" id="EES19905.2"/>
    </source>
</evidence>
<dbReference type="Proteomes" id="UP000000768">
    <property type="component" value="Chromosome 9"/>
</dbReference>
<dbReference type="OrthoDB" id="1882119at2759"/>
<feature type="compositionally biased region" description="Basic residues" evidence="1">
    <location>
        <begin position="583"/>
        <end position="598"/>
    </location>
</feature>
<feature type="region of interest" description="Disordered" evidence="1">
    <location>
        <begin position="574"/>
        <end position="598"/>
    </location>
</feature>
<evidence type="ECO:0000313" key="4">
    <source>
        <dbReference type="Proteomes" id="UP000000768"/>
    </source>
</evidence>
<dbReference type="EMBL" id="CM000768">
    <property type="protein sequence ID" value="OQU78399.1"/>
    <property type="molecule type" value="Genomic_DNA"/>
</dbReference>
<dbReference type="EMBL" id="CM000768">
    <property type="protein sequence ID" value="EES19905.2"/>
    <property type="molecule type" value="Genomic_DNA"/>
</dbReference>
<name>C5YV10_SORBI</name>
<dbReference type="PANTHER" id="PTHR36786:SF1">
    <property type="entry name" value="2-ISOPROPYLMALATE SYNTHASE"/>
    <property type="match status" value="1"/>
</dbReference>